<dbReference type="OrthoDB" id="4753729at2"/>
<dbReference type="Proteomes" id="UP000220914">
    <property type="component" value="Unassembled WGS sequence"/>
</dbReference>
<dbReference type="Proteomes" id="UP000465302">
    <property type="component" value="Unassembled WGS sequence"/>
</dbReference>
<dbReference type="NCBIfam" id="TIGR04529">
    <property type="entry name" value="MTB_hemophore"/>
    <property type="match status" value="1"/>
</dbReference>
<reference evidence="3" key="3">
    <citation type="submission" date="2020-02" db="EMBL/GenBank/DDBJ databases">
        <authorList>
            <person name="Matsumoto Y."/>
            <person name="Motooka D."/>
            <person name="Nakamura S."/>
        </authorList>
    </citation>
    <scope>NUCLEOTIDE SEQUENCE</scope>
    <source>
        <strain evidence="3">JCM 6377</strain>
    </source>
</reference>
<evidence type="ECO:0000313" key="6">
    <source>
        <dbReference type="Proteomes" id="UP000465302"/>
    </source>
</evidence>
<evidence type="ECO:0000313" key="4">
    <source>
        <dbReference type="EMBL" id="PEG43195.1"/>
    </source>
</evidence>
<dbReference type="AlphaFoldDB" id="A0A2A7NGM2"/>
<evidence type="ECO:0000313" key="3">
    <source>
        <dbReference type="EMBL" id="GFG54392.1"/>
    </source>
</evidence>
<dbReference type="EMBL" id="PDCP01000001">
    <property type="protein sequence ID" value="PEG43195.1"/>
    <property type="molecule type" value="Genomic_DNA"/>
</dbReference>
<keyword evidence="5" id="KW-1185">Reference proteome</keyword>
<keyword evidence="1" id="KW-0732">Signal</keyword>
<dbReference type="InterPro" id="IPR038378">
    <property type="entry name" value="MHB_sf"/>
</dbReference>
<evidence type="ECO:0000313" key="5">
    <source>
        <dbReference type="Proteomes" id="UP000220914"/>
    </source>
</evidence>
<proteinExistence type="predicted"/>
<gene>
    <name evidence="4" type="ORF">CQY20_01030</name>
    <name evidence="3" type="ORF">MAGR_58330</name>
</gene>
<dbReference type="EMBL" id="BLKS01000001">
    <property type="protein sequence ID" value="GFG54392.1"/>
    <property type="molecule type" value="Genomic_DNA"/>
</dbReference>
<dbReference type="Pfam" id="PF16525">
    <property type="entry name" value="MHB"/>
    <property type="match status" value="1"/>
</dbReference>
<dbReference type="GO" id="GO:0020037">
    <property type="term" value="F:heme binding"/>
    <property type="evidence" value="ECO:0007669"/>
    <property type="project" value="InterPro"/>
</dbReference>
<comment type="caution">
    <text evidence="4">The sequence shown here is derived from an EMBL/GenBank/DDBJ whole genome shotgun (WGS) entry which is preliminary data.</text>
</comment>
<dbReference type="RefSeq" id="WP_097937767.1">
    <property type="nucleotide sequence ID" value="NZ_BLKS01000001.1"/>
</dbReference>
<evidence type="ECO:0000259" key="2">
    <source>
        <dbReference type="Pfam" id="PF16525"/>
    </source>
</evidence>
<organism evidence="4 5">
    <name type="scientific">Mycolicibacterium agri</name>
    <name type="common">Mycobacterium agri</name>
    <dbReference type="NCBI Taxonomy" id="36811"/>
    <lineage>
        <taxon>Bacteria</taxon>
        <taxon>Bacillati</taxon>
        <taxon>Actinomycetota</taxon>
        <taxon>Actinomycetes</taxon>
        <taxon>Mycobacteriales</taxon>
        <taxon>Mycobacteriaceae</taxon>
        <taxon>Mycolicibacterium</taxon>
    </lineage>
</organism>
<reference evidence="3 6" key="2">
    <citation type="journal article" date="2019" name="Emerg. Microbes Infect.">
        <title>Comprehensive subspecies identification of 175 nontuberculous mycobacteria species based on 7547 genomic profiles.</title>
        <authorList>
            <person name="Matsumoto Y."/>
            <person name="Kinjo T."/>
            <person name="Motooka D."/>
            <person name="Nabeya D."/>
            <person name="Jung N."/>
            <person name="Uechi K."/>
            <person name="Horii T."/>
            <person name="Iida T."/>
            <person name="Fujita J."/>
            <person name="Nakamura S."/>
        </authorList>
    </citation>
    <scope>NUCLEOTIDE SEQUENCE [LARGE SCALE GENOMIC DNA]</scope>
    <source>
        <strain evidence="3 6">JCM 6377</strain>
    </source>
</reference>
<evidence type="ECO:0000256" key="1">
    <source>
        <dbReference type="SAM" id="SignalP"/>
    </source>
</evidence>
<feature type="chain" id="PRO_5033300345" description="Haemophore haem-binding domain-containing protein" evidence="1">
    <location>
        <begin position="37"/>
        <end position="132"/>
    </location>
</feature>
<protein>
    <recommendedName>
        <fullName evidence="2">Haemophore haem-binding domain-containing protein</fullName>
    </recommendedName>
</protein>
<name>A0A2A7NGM2_MYCAG</name>
<dbReference type="Gene3D" id="1.20.20.20">
    <property type="entry name" value="Haemophore, haem-binding domain"/>
    <property type="match status" value="1"/>
</dbReference>
<feature type="signal peptide" evidence="1">
    <location>
        <begin position="1"/>
        <end position="36"/>
    </location>
</feature>
<accession>A0A2A7NGM2</accession>
<dbReference type="InterPro" id="IPR032407">
    <property type="entry name" value="MHB"/>
</dbReference>
<reference evidence="4 5" key="1">
    <citation type="submission" date="2017-10" db="EMBL/GenBank/DDBJ databases">
        <title>The new phylogeny of genus Mycobacterium.</title>
        <authorList>
            <person name="Tortoli E."/>
            <person name="Trovato A."/>
            <person name="Cirillo D.M."/>
        </authorList>
    </citation>
    <scope>NUCLEOTIDE SEQUENCE [LARGE SCALE GENOMIC DNA]</scope>
    <source>
        <strain evidence="4 5">CCUG37673</strain>
    </source>
</reference>
<sequence length="132" mass="13799">MKMSATTVRRGLYGMFAGGLLGGVASAAMIVPAANAAPDTESCTFSAIASTSSTVSEQTSAYLEANPATDRALTEIAKQPMSEAQIAYRAYFADNPQVETELKAINKPAEDLTAQCNMPVRPTPISEALHGV</sequence>
<feature type="domain" description="Haemophore haem-binding" evidence="2">
    <location>
        <begin position="42"/>
        <end position="117"/>
    </location>
</feature>